<protein>
    <recommendedName>
        <fullName evidence="4 12">Cysteine synthase</fullName>
        <ecNumber evidence="4 12">2.5.1.47</ecNumber>
    </recommendedName>
</protein>
<comment type="caution">
    <text evidence="14">The sequence shown here is derived from an EMBL/GenBank/DDBJ whole genome shotgun (WGS) entry which is preliminary data.</text>
</comment>
<keyword evidence="6 12" id="KW-0808">Transferase</keyword>
<evidence type="ECO:0000313" key="14">
    <source>
        <dbReference type="EMBL" id="HIU64184.1"/>
    </source>
</evidence>
<evidence type="ECO:0000256" key="3">
    <source>
        <dbReference type="ARBA" id="ARBA00007103"/>
    </source>
</evidence>
<reference evidence="14" key="1">
    <citation type="submission" date="2020-10" db="EMBL/GenBank/DDBJ databases">
        <authorList>
            <person name="Gilroy R."/>
        </authorList>
    </citation>
    <scope>NUCLEOTIDE SEQUENCE</scope>
    <source>
        <strain evidence="14">CHK160-1198</strain>
    </source>
</reference>
<dbReference type="GO" id="GO:0006535">
    <property type="term" value="P:cysteine biosynthetic process from serine"/>
    <property type="evidence" value="ECO:0007669"/>
    <property type="project" value="UniProtKB-UniRule"/>
</dbReference>
<proteinExistence type="inferred from homology"/>
<feature type="modified residue" description="N6-(pyridoxal phosphate)lysine" evidence="11">
    <location>
        <position position="47"/>
    </location>
</feature>
<dbReference type="GO" id="GO:0005737">
    <property type="term" value="C:cytoplasm"/>
    <property type="evidence" value="ECO:0007669"/>
    <property type="project" value="UniProtKB-ARBA"/>
</dbReference>
<keyword evidence="5 12" id="KW-0028">Amino-acid biosynthesis</keyword>
<dbReference type="InterPro" id="IPR001926">
    <property type="entry name" value="TrpB-like_PALP"/>
</dbReference>
<evidence type="ECO:0000256" key="9">
    <source>
        <dbReference type="ARBA" id="ARBA00047931"/>
    </source>
</evidence>
<keyword evidence="8 12" id="KW-0198">Cysteine biosynthesis</keyword>
<gene>
    <name evidence="14" type="primary">cysK</name>
    <name evidence="14" type="ORF">IAB06_03985</name>
</gene>
<dbReference type="EMBL" id="DVNI01000058">
    <property type="protein sequence ID" value="HIU64184.1"/>
    <property type="molecule type" value="Genomic_DNA"/>
</dbReference>
<dbReference type="AlphaFoldDB" id="A0A9D1MQC4"/>
<feature type="binding site" evidence="10">
    <location>
        <position position="77"/>
    </location>
    <ligand>
        <name>pyridoxal 5'-phosphate</name>
        <dbReference type="ChEBI" id="CHEBI:597326"/>
    </ligand>
</feature>
<dbReference type="InterPro" id="IPR005859">
    <property type="entry name" value="CysK"/>
</dbReference>
<evidence type="ECO:0000256" key="5">
    <source>
        <dbReference type="ARBA" id="ARBA00022605"/>
    </source>
</evidence>
<dbReference type="Gene3D" id="3.40.50.1100">
    <property type="match status" value="2"/>
</dbReference>
<dbReference type="GO" id="GO:0004124">
    <property type="term" value="F:cysteine synthase activity"/>
    <property type="evidence" value="ECO:0007669"/>
    <property type="project" value="UniProtKB-UniRule"/>
</dbReference>
<comment type="pathway">
    <text evidence="2">Amino-acid biosynthesis; L-cysteine biosynthesis; L-cysteine from L-serine: step 2/2.</text>
</comment>
<comment type="catalytic activity">
    <reaction evidence="9 12">
        <text>O-acetyl-L-serine + hydrogen sulfide = L-cysteine + acetate</text>
        <dbReference type="Rhea" id="RHEA:14829"/>
        <dbReference type="ChEBI" id="CHEBI:29919"/>
        <dbReference type="ChEBI" id="CHEBI:30089"/>
        <dbReference type="ChEBI" id="CHEBI:35235"/>
        <dbReference type="ChEBI" id="CHEBI:58340"/>
        <dbReference type="EC" id="2.5.1.47"/>
    </reaction>
</comment>
<dbReference type="CDD" id="cd01561">
    <property type="entry name" value="CBS_like"/>
    <property type="match status" value="1"/>
</dbReference>
<dbReference type="InterPro" id="IPR036052">
    <property type="entry name" value="TrpB-like_PALP_sf"/>
</dbReference>
<evidence type="ECO:0000256" key="8">
    <source>
        <dbReference type="ARBA" id="ARBA00023192"/>
    </source>
</evidence>
<feature type="domain" description="Tryptophan synthase beta chain-like PALP" evidence="13">
    <location>
        <begin position="8"/>
        <end position="297"/>
    </location>
</feature>
<dbReference type="SUPFAM" id="SSF53686">
    <property type="entry name" value="Tryptophan synthase beta subunit-like PLP-dependent enzymes"/>
    <property type="match status" value="1"/>
</dbReference>
<organism evidence="14 15">
    <name type="scientific">Candidatus Avacidaminococcus intestinavium</name>
    <dbReference type="NCBI Taxonomy" id="2840684"/>
    <lineage>
        <taxon>Bacteria</taxon>
        <taxon>Bacillati</taxon>
        <taxon>Bacillota</taxon>
        <taxon>Negativicutes</taxon>
        <taxon>Acidaminococcales</taxon>
        <taxon>Acidaminococcaceae</taxon>
        <taxon>Acidaminococcaceae incertae sedis</taxon>
        <taxon>Candidatus Avacidaminococcus</taxon>
    </lineage>
</organism>
<dbReference type="InterPro" id="IPR005856">
    <property type="entry name" value="Cys_synth"/>
</dbReference>
<dbReference type="Proteomes" id="UP000824099">
    <property type="component" value="Unassembled WGS sequence"/>
</dbReference>
<dbReference type="InterPro" id="IPR050214">
    <property type="entry name" value="Cys_Synth/Cystath_Beta-Synth"/>
</dbReference>
<dbReference type="EC" id="2.5.1.47" evidence="4 12"/>
<comment type="similarity">
    <text evidence="3 12">Belongs to the cysteine synthase/cystathionine beta-synthase family.</text>
</comment>
<evidence type="ECO:0000256" key="12">
    <source>
        <dbReference type="RuleBase" id="RU003985"/>
    </source>
</evidence>
<evidence type="ECO:0000256" key="2">
    <source>
        <dbReference type="ARBA" id="ARBA00004962"/>
    </source>
</evidence>
<evidence type="ECO:0000256" key="11">
    <source>
        <dbReference type="PIRSR" id="PIRSR605856-51"/>
    </source>
</evidence>
<dbReference type="FunFam" id="3.40.50.1100:FF:000067">
    <property type="entry name" value="Cysteine synthase"/>
    <property type="match status" value="1"/>
</dbReference>
<evidence type="ECO:0000256" key="7">
    <source>
        <dbReference type="ARBA" id="ARBA00022898"/>
    </source>
</evidence>
<evidence type="ECO:0000313" key="15">
    <source>
        <dbReference type="Proteomes" id="UP000824099"/>
    </source>
</evidence>
<keyword evidence="7 10" id="KW-0663">Pyridoxal phosphate</keyword>
<dbReference type="PROSITE" id="PS00901">
    <property type="entry name" value="CYS_SYNTHASE"/>
    <property type="match status" value="1"/>
</dbReference>
<evidence type="ECO:0000256" key="4">
    <source>
        <dbReference type="ARBA" id="ARBA00012681"/>
    </source>
</evidence>
<evidence type="ECO:0000256" key="6">
    <source>
        <dbReference type="ARBA" id="ARBA00022679"/>
    </source>
</evidence>
<feature type="binding site" evidence="10">
    <location>
        <begin position="181"/>
        <end position="185"/>
    </location>
    <ligand>
        <name>pyridoxal 5'-phosphate</name>
        <dbReference type="ChEBI" id="CHEBI:597326"/>
    </ligand>
</feature>
<name>A0A9D1MQC4_9FIRM</name>
<feature type="binding site" evidence="10">
    <location>
        <position position="269"/>
    </location>
    <ligand>
        <name>pyridoxal 5'-phosphate</name>
        <dbReference type="ChEBI" id="CHEBI:597326"/>
    </ligand>
</feature>
<dbReference type="PANTHER" id="PTHR10314">
    <property type="entry name" value="CYSTATHIONINE BETA-SYNTHASE"/>
    <property type="match status" value="1"/>
</dbReference>
<dbReference type="Pfam" id="PF00291">
    <property type="entry name" value="PALP"/>
    <property type="match status" value="1"/>
</dbReference>
<dbReference type="NCBIfam" id="TIGR01136">
    <property type="entry name" value="cysKM"/>
    <property type="match status" value="1"/>
</dbReference>
<evidence type="ECO:0000256" key="10">
    <source>
        <dbReference type="PIRSR" id="PIRSR605856-50"/>
    </source>
</evidence>
<dbReference type="InterPro" id="IPR001216">
    <property type="entry name" value="P-phosphate_BS"/>
</dbReference>
<evidence type="ECO:0000256" key="1">
    <source>
        <dbReference type="ARBA" id="ARBA00001933"/>
    </source>
</evidence>
<dbReference type="NCBIfam" id="TIGR01139">
    <property type="entry name" value="cysK"/>
    <property type="match status" value="1"/>
</dbReference>
<comment type="cofactor">
    <cofactor evidence="1 10 12">
        <name>pyridoxal 5'-phosphate</name>
        <dbReference type="ChEBI" id="CHEBI:597326"/>
    </cofactor>
</comment>
<evidence type="ECO:0000259" key="13">
    <source>
        <dbReference type="Pfam" id="PF00291"/>
    </source>
</evidence>
<sequence length="310" mass="32638">MSKIAKSITDLIGKTPLLTLTNYNKKYAPQAEIIAKLEYFNPAGSVKDRIAKALIEDAEQKGLLKKDSVIIEPTSGNTGIGLAAVAAAKGYRIILTMPETMSVERRNLLKAYGAELVLTEGAQGMKGAIAKADELAAEIPHSFIPGQFVNPANPAVHRATTGPEIWTDTDGKVDIFVSGVGTGGTLTGVGEYLKSQNPNVKIIAIEPADSPVLSKGTAGPHKIQGIGAGFIPATLNTKIYDEIITIEIDNALVTVKELAKHEGLLVGISSGAALYAATQLANRPENKGKKIVALLPDTGERYLSAPGFID</sequence>
<accession>A0A9D1MQC4</accession>
<reference evidence="14" key="2">
    <citation type="journal article" date="2021" name="PeerJ">
        <title>Extensive microbial diversity within the chicken gut microbiome revealed by metagenomics and culture.</title>
        <authorList>
            <person name="Gilroy R."/>
            <person name="Ravi A."/>
            <person name="Getino M."/>
            <person name="Pursley I."/>
            <person name="Horton D.L."/>
            <person name="Alikhan N.F."/>
            <person name="Baker D."/>
            <person name="Gharbi K."/>
            <person name="Hall N."/>
            <person name="Watson M."/>
            <person name="Adriaenssens E.M."/>
            <person name="Foster-Nyarko E."/>
            <person name="Jarju S."/>
            <person name="Secka A."/>
            <person name="Antonio M."/>
            <person name="Oren A."/>
            <person name="Chaudhuri R.R."/>
            <person name="La Ragione R."/>
            <person name="Hildebrand F."/>
            <person name="Pallen M.J."/>
        </authorList>
    </citation>
    <scope>NUCLEOTIDE SEQUENCE</scope>
    <source>
        <strain evidence="14">CHK160-1198</strain>
    </source>
</reference>